<evidence type="ECO:0000313" key="3">
    <source>
        <dbReference type="EMBL" id="KAK0646844.1"/>
    </source>
</evidence>
<dbReference type="Pfam" id="PF09994">
    <property type="entry name" value="T6SS_Tle1-like_cat"/>
    <property type="match status" value="1"/>
</dbReference>
<sequence length="626" mass="69165">MAMETSQATETSDGTQTGKLPGVPKRLILCCDGTWMDSLGKKSFEPPSNVTRISRGLRRNCSDGTHQIINYFAGVGTAGTVDQFTGGAFGMGLDADIRSVYNFICANYVDRDEIILIGFSRGAFTARSTADMIGSVGLLTPEGLDRFYRIFDDYENIGNTSRSTDEYLVPDLAEYNNTHGAAKAKWESDRMHAYKMGLKKLGYTRDTFADGVTEIKIKAIAVFDTVGTLGIPPAPVIGIRGSADQWRFTNTQISDKVENAFQALGLDEPRYAFRPSLWERLPGSQTNLKQVWFPGSHANIGGGWYDQQLANITLAWMADQLSTIGVEFNFHRMTTMFHDVLRFSAAHPFPFAPQKGVSLLPKFIKKPPGPKPWGVDQIFHHPFTAPKRDEDECDGNDVHPPLPEGGDIKGLWQFARPWALGQIRAPTSVVQTWAGKTVRRPGLAVRVDEDTGLDTAEPLLDTAETIHSSVRVRLACGGLGVDDRDVWPCESLLPDWRLERSSVQRRGRRGSHYIPPEVVMDGGEYPAGVMYKVGEEDCGWRWVYQGTVTGSGASQVPQARELREEPLEGFWERYLLSVLVGEPDVWRFALSKGSGTKVEGEKGKEKEKPSLGGKRASVLGMFSNGK</sequence>
<dbReference type="Proteomes" id="UP001174936">
    <property type="component" value="Unassembled WGS sequence"/>
</dbReference>
<evidence type="ECO:0000313" key="4">
    <source>
        <dbReference type="Proteomes" id="UP001174936"/>
    </source>
</evidence>
<dbReference type="SUPFAM" id="SSF53474">
    <property type="entry name" value="alpha/beta-Hydrolases"/>
    <property type="match status" value="1"/>
</dbReference>
<feature type="region of interest" description="Disordered" evidence="1">
    <location>
        <begin position="1"/>
        <end position="20"/>
    </location>
</feature>
<keyword evidence="4" id="KW-1185">Reference proteome</keyword>
<comment type="caution">
    <text evidence="3">The sequence shown here is derived from an EMBL/GenBank/DDBJ whole genome shotgun (WGS) entry which is preliminary data.</text>
</comment>
<dbReference type="InterPro" id="IPR018712">
    <property type="entry name" value="Tle1-like_cat"/>
</dbReference>
<feature type="domain" description="T6SS Phospholipase effector Tle1-like catalytic" evidence="2">
    <location>
        <begin position="25"/>
        <end position="320"/>
    </location>
</feature>
<feature type="compositionally biased region" description="Basic and acidic residues" evidence="1">
    <location>
        <begin position="598"/>
        <end position="609"/>
    </location>
</feature>
<evidence type="ECO:0000256" key="1">
    <source>
        <dbReference type="SAM" id="MobiDB-lite"/>
    </source>
</evidence>
<protein>
    <recommendedName>
        <fullName evidence="2">T6SS Phospholipase effector Tle1-like catalytic domain-containing protein</fullName>
    </recommendedName>
</protein>
<evidence type="ECO:0000259" key="2">
    <source>
        <dbReference type="Pfam" id="PF09994"/>
    </source>
</evidence>
<accession>A0AA39Y6B8</accession>
<feature type="region of interest" description="Disordered" evidence="1">
    <location>
        <begin position="595"/>
        <end position="626"/>
    </location>
</feature>
<dbReference type="PANTHER" id="PTHR33840">
    <property type="match status" value="1"/>
</dbReference>
<reference evidence="3" key="1">
    <citation type="submission" date="2023-06" db="EMBL/GenBank/DDBJ databases">
        <title>Genome-scale phylogeny and comparative genomics of the fungal order Sordariales.</title>
        <authorList>
            <consortium name="Lawrence Berkeley National Laboratory"/>
            <person name="Hensen N."/>
            <person name="Bonometti L."/>
            <person name="Westerberg I."/>
            <person name="Brannstrom I.O."/>
            <person name="Guillou S."/>
            <person name="Cros-Aarteil S."/>
            <person name="Calhoun S."/>
            <person name="Haridas S."/>
            <person name="Kuo A."/>
            <person name="Mondo S."/>
            <person name="Pangilinan J."/>
            <person name="Riley R."/>
            <person name="Labutti K."/>
            <person name="Andreopoulos B."/>
            <person name="Lipzen A."/>
            <person name="Chen C."/>
            <person name="Yanf M."/>
            <person name="Daum C."/>
            <person name="Ng V."/>
            <person name="Clum A."/>
            <person name="Steindorff A."/>
            <person name="Ohm R."/>
            <person name="Martin F."/>
            <person name="Silar P."/>
            <person name="Natvig D."/>
            <person name="Lalanne C."/>
            <person name="Gautier V."/>
            <person name="Ament-Velasquez S.L."/>
            <person name="Kruys A."/>
            <person name="Hutchinson M.I."/>
            <person name="Powell A.J."/>
            <person name="Barry K."/>
            <person name="Miller A.N."/>
            <person name="Grigoriev I.V."/>
            <person name="Debuchy R."/>
            <person name="Gladieux P."/>
            <person name="Thoren M.H."/>
            <person name="Johannesson H."/>
        </authorList>
    </citation>
    <scope>NUCLEOTIDE SEQUENCE</scope>
    <source>
        <strain evidence="3">SMH2532-1</strain>
    </source>
</reference>
<gene>
    <name evidence="3" type="ORF">B0T16DRAFT_414376</name>
</gene>
<dbReference type="PANTHER" id="PTHR33840:SF1">
    <property type="entry name" value="TLE1 PHOSPHOLIPASE DOMAIN-CONTAINING PROTEIN"/>
    <property type="match status" value="1"/>
</dbReference>
<dbReference type="AlphaFoldDB" id="A0AA39Y6B8"/>
<name>A0AA39Y6B8_9PEZI</name>
<dbReference type="InterPro" id="IPR029058">
    <property type="entry name" value="AB_hydrolase_fold"/>
</dbReference>
<feature type="compositionally biased region" description="Polar residues" evidence="1">
    <location>
        <begin position="1"/>
        <end position="18"/>
    </location>
</feature>
<proteinExistence type="predicted"/>
<organism evidence="3 4">
    <name type="scientific">Cercophora newfieldiana</name>
    <dbReference type="NCBI Taxonomy" id="92897"/>
    <lineage>
        <taxon>Eukaryota</taxon>
        <taxon>Fungi</taxon>
        <taxon>Dikarya</taxon>
        <taxon>Ascomycota</taxon>
        <taxon>Pezizomycotina</taxon>
        <taxon>Sordariomycetes</taxon>
        <taxon>Sordariomycetidae</taxon>
        <taxon>Sordariales</taxon>
        <taxon>Lasiosphaeriaceae</taxon>
        <taxon>Cercophora</taxon>
    </lineage>
</organism>
<dbReference type="EMBL" id="JAULSV010000004">
    <property type="protein sequence ID" value="KAK0646844.1"/>
    <property type="molecule type" value="Genomic_DNA"/>
</dbReference>